<dbReference type="OrthoDB" id="71227at2759"/>
<dbReference type="EMBL" id="KQ964545">
    <property type="protein sequence ID" value="KXN69175.1"/>
    <property type="molecule type" value="Genomic_DNA"/>
</dbReference>
<keyword evidence="5" id="KW-0227">DNA damage</keyword>
<evidence type="ECO:0000256" key="6">
    <source>
        <dbReference type="ARBA" id="ARBA00022853"/>
    </source>
</evidence>
<evidence type="ECO:0000259" key="11">
    <source>
        <dbReference type="Pfam" id="PF24105"/>
    </source>
</evidence>
<comment type="subcellular location">
    <subcellularLocation>
        <location evidence="1">Nucleus</location>
    </subcellularLocation>
</comment>
<keyword evidence="3 9" id="KW-0853">WD repeat</keyword>
<protein>
    <submittedName>
        <fullName evidence="12">WD40 repeat-like protein</fullName>
    </submittedName>
</protein>
<feature type="compositionally biased region" description="Basic and acidic residues" evidence="10">
    <location>
        <begin position="353"/>
        <end position="362"/>
    </location>
</feature>
<dbReference type="AlphaFoldDB" id="A0A137P2A2"/>
<dbReference type="PANTHER" id="PTHR15271:SF4">
    <property type="entry name" value="CHROMATIN ASSEMBLY FACTOR 1 SUBUNIT B"/>
    <property type="match status" value="1"/>
</dbReference>
<evidence type="ECO:0000256" key="10">
    <source>
        <dbReference type="SAM" id="MobiDB-lite"/>
    </source>
</evidence>
<gene>
    <name evidence="12" type="ORF">CONCODRAFT_8465</name>
</gene>
<dbReference type="Pfam" id="PF00400">
    <property type="entry name" value="WD40"/>
    <property type="match status" value="2"/>
</dbReference>
<dbReference type="GO" id="GO:0006335">
    <property type="term" value="P:DNA replication-dependent chromatin assembly"/>
    <property type="evidence" value="ECO:0007669"/>
    <property type="project" value="InterPro"/>
</dbReference>
<dbReference type="Proteomes" id="UP000070444">
    <property type="component" value="Unassembled WGS sequence"/>
</dbReference>
<evidence type="ECO:0000256" key="3">
    <source>
        <dbReference type="ARBA" id="ARBA00022574"/>
    </source>
</evidence>
<feature type="compositionally biased region" description="Polar residues" evidence="10">
    <location>
        <begin position="381"/>
        <end position="392"/>
    </location>
</feature>
<feature type="repeat" description="WD" evidence="9">
    <location>
        <begin position="12"/>
        <end position="53"/>
    </location>
</feature>
<keyword evidence="7" id="KW-0234">DNA repair</keyword>
<evidence type="ECO:0000256" key="4">
    <source>
        <dbReference type="ARBA" id="ARBA00022737"/>
    </source>
</evidence>
<evidence type="ECO:0000256" key="9">
    <source>
        <dbReference type="PROSITE-ProRule" id="PRU00221"/>
    </source>
</evidence>
<comment type="similarity">
    <text evidence="2">Belongs to the WD repeat HIR1 family.</text>
</comment>
<dbReference type="OMA" id="CTTPEIS"/>
<feature type="compositionally biased region" description="Basic and acidic residues" evidence="10">
    <location>
        <begin position="393"/>
        <end position="414"/>
    </location>
</feature>
<keyword evidence="6" id="KW-0156">Chromatin regulator</keyword>
<dbReference type="PROSITE" id="PS50082">
    <property type="entry name" value="WD_REPEATS_2"/>
    <property type="match status" value="1"/>
</dbReference>
<dbReference type="PROSITE" id="PS00678">
    <property type="entry name" value="WD_REPEATS_1"/>
    <property type="match status" value="1"/>
</dbReference>
<dbReference type="GO" id="GO:0006281">
    <property type="term" value="P:DNA repair"/>
    <property type="evidence" value="ECO:0007669"/>
    <property type="project" value="UniProtKB-KW"/>
</dbReference>
<dbReference type="PROSITE" id="PS50294">
    <property type="entry name" value="WD_REPEATS_REGION"/>
    <property type="match status" value="1"/>
</dbReference>
<dbReference type="Pfam" id="PF24105">
    <property type="entry name" value="Beta-prop_CAF1B_HIR1"/>
    <property type="match status" value="1"/>
</dbReference>
<evidence type="ECO:0000256" key="2">
    <source>
        <dbReference type="ARBA" id="ARBA00007306"/>
    </source>
</evidence>
<dbReference type="Gene3D" id="2.130.10.10">
    <property type="entry name" value="YVTN repeat-like/Quinoprotein amine dehydrogenase"/>
    <property type="match status" value="2"/>
</dbReference>
<dbReference type="InterPro" id="IPR055410">
    <property type="entry name" value="Beta-prop_CAF1B_HIR1"/>
</dbReference>
<dbReference type="GO" id="GO:1990426">
    <property type="term" value="P:mitotic recombination-dependent replication fork processing"/>
    <property type="evidence" value="ECO:0007669"/>
    <property type="project" value="EnsemblFungi"/>
</dbReference>
<organism evidence="12 13">
    <name type="scientific">Conidiobolus coronatus (strain ATCC 28846 / CBS 209.66 / NRRL 28638)</name>
    <name type="common">Delacroixia coronata</name>
    <dbReference type="NCBI Taxonomy" id="796925"/>
    <lineage>
        <taxon>Eukaryota</taxon>
        <taxon>Fungi</taxon>
        <taxon>Fungi incertae sedis</taxon>
        <taxon>Zoopagomycota</taxon>
        <taxon>Entomophthoromycotina</taxon>
        <taxon>Entomophthoromycetes</taxon>
        <taxon>Entomophthorales</taxon>
        <taxon>Ancylistaceae</taxon>
        <taxon>Conidiobolus</taxon>
    </lineage>
</organism>
<reference evidence="12 13" key="1">
    <citation type="journal article" date="2015" name="Genome Biol. Evol.">
        <title>Phylogenomic analyses indicate that early fungi evolved digesting cell walls of algal ancestors of land plants.</title>
        <authorList>
            <person name="Chang Y."/>
            <person name="Wang S."/>
            <person name="Sekimoto S."/>
            <person name="Aerts A.L."/>
            <person name="Choi C."/>
            <person name="Clum A."/>
            <person name="LaButti K.M."/>
            <person name="Lindquist E.A."/>
            <person name="Yee Ngan C."/>
            <person name="Ohm R.A."/>
            <person name="Salamov A.A."/>
            <person name="Grigoriev I.V."/>
            <person name="Spatafora J.W."/>
            <person name="Berbee M.L."/>
        </authorList>
    </citation>
    <scope>NUCLEOTIDE SEQUENCE [LARGE SCALE GENOMIC DNA]</scope>
    <source>
        <strain evidence="12 13">NRRL 28638</strain>
    </source>
</reference>
<dbReference type="GO" id="GO:0033186">
    <property type="term" value="C:CAF-1 complex"/>
    <property type="evidence" value="ECO:0007669"/>
    <property type="project" value="EnsemblFungi"/>
</dbReference>
<keyword evidence="4" id="KW-0677">Repeat</keyword>
<sequence>FALEFWSAVLIFRGSLSDIYDLNWSKCGKYILSGSVDNTSRVWDVSNGTCLSTQSDHTHYVQGVCWDPLEEFFISQSSDRSTKVYYYQSSKPIEQAKLVASHSRISVSTTKKSTQNTNLDDKEKEELEDFQPNTNITTTKSINLYQSEALISFFRRPCFTPDGSLLLTAAGIGLKGSSDYCVHIYPRCSLLSSPPLRLSGFKSPVIAISCSPKLYPLIADKPSQFDLPYRMVIACATQNEVLIYDTQSSEPIASVKKIHYKTLTDISWSQDGQYLIVTSSDGYCTLVQFDEHELEGTTEEVKLMSLEEARDRLRGSNTRIVGIEKFQQEMKKRPRSKADSMSSPIKSIPSAKLDAEANDSKPQESSTPKKRRIVPILVTEEPQTTSTGNTASDKTETGDKTNKTEETKQKENNTPKKRRIVPTLVTEDI</sequence>
<dbReference type="SUPFAM" id="SSF50978">
    <property type="entry name" value="WD40 repeat-like"/>
    <property type="match status" value="1"/>
</dbReference>
<dbReference type="InterPro" id="IPR036322">
    <property type="entry name" value="WD40_repeat_dom_sf"/>
</dbReference>
<evidence type="ECO:0000256" key="1">
    <source>
        <dbReference type="ARBA" id="ARBA00004123"/>
    </source>
</evidence>
<dbReference type="PANTHER" id="PTHR15271">
    <property type="entry name" value="CHROMATIN ASSEMBLY FACTOR 1 SUBUNIT B"/>
    <property type="match status" value="1"/>
</dbReference>
<evidence type="ECO:0000313" key="13">
    <source>
        <dbReference type="Proteomes" id="UP000070444"/>
    </source>
</evidence>
<dbReference type="GO" id="GO:0043596">
    <property type="term" value="C:nuclear replication fork"/>
    <property type="evidence" value="ECO:0007669"/>
    <property type="project" value="EnsemblFungi"/>
</dbReference>
<dbReference type="InterPro" id="IPR001680">
    <property type="entry name" value="WD40_rpt"/>
</dbReference>
<feature type="non-terminal residue" evidence="12">
    <location>
        <position position="1"/>
    </location>
</feature>
<dbReference type="SMART" id="SM00320">
    <property type="entry name" value="WD40"/>
    <property type="match status" value="4"/>
</dbReference>
<dbReference type="STRING" id="796925.A0A137P2A2"/>
<evidence type="ECO:0000256" key="7">
    <source>
        <dbReference type="ARBA" id="ARBA00023204"/>
    </source>
</evidence>
<dbReference type="InterPro" id="IPR015943">
    <property type="entry name" value="WD40/YVTN_repeat-like_dom_sf"/>
</dbReference>
<feature type="region of interest" description="Disordered" evidence="10">
    <location>
        <begin position="324"/>
        <end position="429"/>
    </location>
</feature>
<evidence type="ECO:0000256" key="5">
    <source>
        <dbReference type="ARBA" id="ARBA00022763"/>
    </source>
</evidence>
<evidence type="ECO:0000256" key="8">
    <source>
        <dbReference type="ARBA" id="ARBA00023242"/>
    </source>
</evidence>
<dbReference type="InterPro" id="IPR019775">
    <property type="entry name" value="WD40_repeat_CS"/>
</dbReference>
<keyword evidence="8" id="KW-0539">Nucleus</keyword>
<proteinExistence type="inferred from homology"/>
<name>A0A137P2A2_CONC2</name>
<dbReference type="GO" id="GO:0006334">
    <property type="term" value="P:nucleosome assembly"/>
    <property type="evidence" value="ECO:0007669"/>
    <property type="project" value="TreeGrafter"/>
</dbReference>
<accession>A0A137P2A2</accession>
<keyword evidence="13" id="KW-1185">Reference proteome</keyword>
<dbReference type="InterPro" id="IPR045145">
    <property type="entry name" value="PTHR15271"/>
</dbReference>
<evidence type="ECO:0000313" key="12">
    <source>
        <dbReference type="EMBL" id="KXN69175.1"/>
    </source>
</evidence>
<feature type="domain" description="CAF1B/HIR1 beta-propeller" evidence="11">
    <location>
        <begin position="111"/>
        <end position="294"/>
    </location>
</feature>